<feature type="transmembrane region" description="Helical" evidence="2">
    <location>
        <begin position="131"/>
        <end position="151"/>
    </location>
</feature>
<proteinExistence type="predicted"/>
<dbReference type="AlphaFoldDB" id="A0A4R5TWR3"/>
<feature type="compositionally biased region" description="Basic and acidic residues" evidence="1">
    <location>
        <begin position="236"/>
        <end position="246"/>
    </location>
</feature>
<organism evidence="3 4">
    <name type="scientific">Arthrobacter crusticola</name>
    <dbReference type="NCBI Taxonomy" id="2547960"/>
    <lineage>
        <taxon>Bacteria</taxon>
        <taxon>Bacillati</taxon>
        <taxon>Actinomycetota</taxon>
        <taxon>Actinomycetes</taxon>
        <taxon>Micrococcales</taxon>
        <taxon>Micrococcaceae</taxon>
        <taxon>Arthrobacter</taxon>
    </lineage>
</organism>
<feature type="region of interest" description="Disordered" evidence="1">
    <location>
        <begin position="232"/>
        <end position="260"/>
    </location>
</feature>
<feature type="transmembrane region" description="Helical" evidence="2">
    <location>
        <begin position="39"/>
        <end position="59"/>
    </location>
</feature>
<evidence type="ECO:0000256" key="1">
    <source>
        <dbReference type="SAM" id="MobiDB-lite"/>
    </source>
</evidence>
<dbReference type="RefSeq" id="WP_133403864.1">
    <property type="nucleotide sequence ID" value="NZ_SMTK01000003.1"/>
</dbReference>
<evidence type="ECO:0000256" key="2">
    <source>
        <dbReference type="SAM" id="Phobius"/>
    </source>
</evidence>
<evidence type="ECO:0000313" key="3">
    <source>
        <dbReference type="EMBL" id="TDK25604.1"/>
    </source>
</evidence>
<feature type="transmembrane region" description="Helical" evidence="2">
    <location>
        <begin position="65"/>
        <end position="88"/>
    </location>
</feature>
<keyword evidence="2" id="KW-1133">Transmembrane helix</keyword>
<dbReference type="OrthoDB" id="9821627at2"/>
<dbReference type="EMBL" id="SMTK01000003">
    <property type="protein sequence ID" value="TDK25604.1"/>
    <property type="molecule type" value="Genomic_DNA"/>
</dbReference>
<keyword evidence="2" id="KW-0812">Transmembrane</keyword>
<accession>A0A4R5TWR3</accession>
<sequence>MSDSPANAAAPNAVQARRTLDEGESAAARLHGTSTAPEGWLLLVVAAGLACYFAASFLGVRASQLTGTALAVLLVAIAVLGVAFPFLLRRHRTIRPRHFPAVETAAIVASVLLGAAYLQHFRGAPPGMSNAFSSGFTAVLPLAACALFLIVRSMALGAGARTVDPPAPPRDRRFTLLAALTRVHCASPSSLGAAVGLSPDELAAEAAGLEKQGLIMAQERLISPRDTAEVRLTGRGHLEVQERTEALRTAAGPSRGPQPD</sequence>
<dbReference type="Proteomes" id="UP000295411">
    <property type="component" value="Unassembled WGS sequence"/>
</dbReference>
<keyword evidence="2" id="KW-0472">Membrane</keyword>
<name>A0A4R5TWR3_9MICC</name>
<keyword evidence="4" id="KW-1185">Reference proteome</keyword>
<feature type="transmembrane region" description="Helical" evidence="2">
    <location>
        <begin position="100"/>
        <end position="119"/>
    </location>
</feature>
<gene>
    <name evidence="3" type="ORF">E2F48_10180</name>
</gene>
<protein>
    <submittedName>
        <fullName evidence="3">Uncharacterized protein</fullName>
    </submittedName>
</protein>
<reference evidence="3 4" key="1">
    <citation type="submission" date="2019-03" db="EMBL/GenBank/DDBJ databases">
        <title>Arthrobacter sp. nov., an bacterium isolated from biocrust in Mu Us Desert.</title>
        <authorList>
            <person name="Lixiong L."/>
        </authorList>
    </citation>
    <scope>NUCLEOTIDE SEQUENCE [LARGE SCALE GENOMIC DNA]</scope>
    <source>
        <strain evidence="3 4">SLN-3</strain>
    </source>
</reference>
<evidence type="ECO:0000313" key="4">
    <source>
        <dbReference type="Proteomes" id="UP000295411"/>
    </source>
</evidence>
<comment type="caution">
    <text evidence="3">The sequence shown here is derived from an EMBL/GenBank/DDBJ whole genome shotgun (WGS) entry which is preliminary data.</text>
</comment>